<evidence type="ECO:0000256" key="1">
    <source>
        <dbReference type="ARBA" id="ARBA00023015"/>
    </source>
</evidence>
<gene>
    <name evidence="6" type="ORF">GCM10023331_22470</name>
</gene>
<dbReference type="PANTHER" id="PTHR30055">
    <property type="entry name" value="HTH-TYPE TRANSCRIPTIONAL REGULATOR RUTR"/>
    <property type="match status" value="1"/>
</dbReference>
<proteinExistence type="predicted"/>
<keyword evidence="7" id="KW-1185">Reference proteome</keyword>
<accession>A0ABP9DBI6</accession>
<evidence type="ECO:0000256" key="4">
    <source>
        <dbReference type="PROSITE-ProRule" id="PRU00335"/>
    </source>
</evidence>
<dbReference type="Pfam" id="PF00440">
    <property type="entry name" value="TetR_N"/>
    <property type="match status" value="1"/>
</dbReference>
<organism evidence="6 7">
    <name type="scientific">Algivirga pacifica</name>
    <dbReference type="NCBI Taxonomy" id="1162670"/>
    <lineage>
        <taxon>Bacteria</taxon>
        <taxon>Pseudomonadati</taxon>
        <taxon>Bacteroidota</taxon>
        <taxon>Cytophagia</taxon>
        <taxon>Cytophagales</taxon>
        <taxon>Flammeovirgaceae</taxon>
        <taxon>Algivirga</taxon>
    </lineage>
</organism>
<dbReference type="PANTHER" id="PTHR30055:SF234">
    <property type="entry name" value="HTH-TYPE TRANSCRIPTIONAL REGULATOR BETI"/>
    <property type="match status" value="1"/>
</dbReference>
<dbReference type="RefSeq" id="WP_345371823.1">
    <property type="nucleotide sequence ID" value="NZ_BAABJX010000033.1"/>
</dbReference>
<evidence type="ECO:0000256" key="2">
    <source>
        <dbReference type="ARBA" id="ARBA00023125"/>
    </source>
</evidence>
<feature type="DNA-binding region" description="H-T-H motif" evidence="4">
    <location>
        <begin position="29"/>
        <end position="48"/>
    </location>
</feature>
<dbReference type="Gene3D" id="1.10.357.10">
    <property type="entry name" value="Tetracycline Repressor, domain 2"/>
    <property type="match status" value="1"/>
</dbReference>
<dbReference type="InterPro" id="IPR001647">
    <property type="entry name" value="HTH_TetR"/>
</dbReference>
<dbReference type="PRINTS" id="PR00455">
    <property type="entry name" value="HTHTETR"/>
</dbReference>
<evidence type="ECO:0000259" key="5">
    <source>
        <dbReference type="PROSITE" id="PS50977"/>
    </source>
</evidence>
<evidence type="ECO:0000256" key="3">
    <source>
        <dbReference type="ARBA" id="ARBA00023163"/>
    </source>
</evidence>
<sequence length="204" mass="23394">MESENQRTEDKIKQAATKIFQSKGYAATKTRDIAEEAGINLALVNYYFRSKKKLFEEVMLESLQGLASAVITIFKDESTTLDKKVTDFVHLYIDMLSENENLATFLLNSVRENPEFFIKKTHLLSELKSSSFIIQYQEAVKAKEIPPLNPTHFILNLIGLTVFPFISKPMVQVTMGTSDQAFQDMVEERKRLVPLWIKSMMTVK</sequence>
<dbReference type="EMBL" id="BAABJX010000033">
    <property type="protein sequence ID" value="GAA4836772.1"/>
    <property type="molecule type" value="Genomic_DNA"/>
</dbReference>
<name>A0ABP9DBI6_9BACT</name>
<keyword evidence="2 4" id="KW-0238">DNA-binding</keyword>
<protein>
    <submittedName>
        <fullName evidence="6">TetR/AcrR family transcriptional regulator</fullName>
    </submittedName>
</protein>
<keyword evidence="1" id="KW-0805">Transcription regulation</keyword>
<dbReference type="InterPro" id="IPR009057">
    <property type="entry name" value="Homeodomain-like_sf"/>
</dbReference>
<feature type="domain" description="HTH tetR-type" evidence="5">
    <location>
        <begin position="6"/>
        <end position="66"/>
    </location>
</feature>
<dbReference type="SUPFAM" id="SSF46689">
    <property type="entry name" value="Homeodomain-like"/>
    <property type="match status" value="1"/>
</dbReference>
<dbReference type="InterPro" id="IPR050109">
    <property type="entry name" value="HTH-type_TetR-like_transc_reg"/>
</dbReference>
<comment type="caution">
    <text evidence="6">The sequence shown here is derived from an EMBL/GenBank/DDBJ whole genome shotgun (WGS) entry which is preliminary data.</text>
</comment>
<dbReference type="PROSITE" id="PS50977">
    <property type="entry name" value="HTH_TETR_2"/>
    <property type="match status" value="1"/>
</dbReference>
<reference evidence="7" key="1">
    <citation type="journal article" date="2019" name="Int. J. Syst. Evol. Microbiol.">
        <title>The Global Catalogue of Microorganisms (GCM) 10K type strain sequencing project: providing services to taxonomists for standard genome sequencing and annotation.</title>
        <authorList>
            <consortium name="The Broad Institute Genomics Platform"/>
            <consortium name="The Broad Institute Genome Sequencing Center for Infectious Disease"/>
            <person name="Wu L."/>
            <person name="Ma J."/>
        </authorList>
    </citation>
    <scope>NUCLEOTIDE SEQUENCE [LARGE SCALE GENOMIC DNA]</scope>
    <source>
        <strain evidence="7">JCM 18326</strain>
    </source>
</reference>
<evidence type="ECO:0000313" key="6">
    <source>
        <dbReference type="EMBL" id="GAA4836772.1"/>
    </source>
</evidence>
<dbReference type="Proteomes" id="UP001500298">
    <property type="component" value="Unassembled WGS sequence"/>
</dbReference>
<keyword evidence="3" id="KW-0804">Transcription</keyword>
<evidence type="ECO:0000313" key="7">
    <source>
        <dbReference type="Proteomes" id="UP001500298"/>
    </source>
</evidence>